<evidence type="ECO:0000313" key="3">
    <source>
        <dbReference type="Proteomes" id="UP000199017"/>
    </source>
</evidence>
<organism evidence="2 3">
    <name type="scientific">Alteribacillus bidgolensis</name>
    <dbReference type="NCBI Taxonomy" id="930129"/>
    <lineage>
        <taxon>Bacteria</taxon>
        <taxon>Bacillati</taxon>
        <taxon>Bacillota</taxon>
        <taxon>Bacilli</taxon>
        <taxon>Bacillales</taxon>
        <taxon>Bacillaceae</taxon>
        <taxon>Alteribacillus</taxon>
    </lineage>
</organism>
<dbReference type="Gene3D" id="3.90.1200.10">
    <property type="match status" value="1"/>
</dbReference>
<gene>
    <name evidence="2" type="ORF">SAMN05216352_12046</name>
</gene>
<feature type="domain" description="Aminoglycoside phosphotransferase" evidence="1">
    <location>
        <begin position="31"/>
        <end position="243"/>
    </location>
</feature>
<protein>
    <submittedName>
        <fullName evidence="2">Spore coat protein YsxE</fullName>
    </submittedName>
</protein>
<dbReference type="SUPFAM" id="SSF56112">
    <property type="entry name" value="Protein kinase-like (PK-like)"/>
    <property type="match status" value="1"/>
</dbReference>
<proteinExistence type="predicted"/>
<dbReference type="GO" id="GO:0042601">
    <property type="term" value="C:endospore-forming forespore"/>
    <property type="evidence" value="ECO:0007669"/>
    <property type="project" value="TreeGrafter"/>
</dbReference>
<dbReference type="InterPro" id="IPR002575">
    <property type="entry name" value="Aminoglycoside_PTrfase"/>
</dbReference>
<dbReference type="PANTHER" id="PTHR39179:SF3">
    <property type="entry name" value="COTS-RELATED PROTEIN"/>
    <property type="match status" value="1"/>
</dbReference>
<sequence>MKGNIEYILQRYPIHPIRVQTFDKIAKVEAEEGTFALKETQLNNQQAERFLQTLRFFEKQQMKTVVPVLRTNYGEWCSNENEMMYYLTPWGSECRGLQHETEFFKALAIFHRSTEYKETIPENVWKEQGELFKKERDQKLLKLEAMADSIEKKRYYSPFELAFLIHFPFLYNLHKDSLYWYDKWERTAAENERLRMVRCHGRPSPDHLVIDEKRNYRFINLEHTADGHPLHDIAWLYRSCMKERMWEPIQAYPWIKTYDHHFPFKAGDEALLKSQLLDETSMYPFLLRASHRTLADEHTLTFQLEERIWMLEKIKQDLDTWPDLSEDKEE</sequence>
<keyword evidence="2" id="KW-0946">Virion</keyword>
<evidence type="ECO:0000259" key="1">
    <source>
        <dbReference type="Pfam" id="PF01636"/>
    </source>
</evidence>
<dbReference type="RefSeq" id="WP_091587876.1">
    <property type="nucleotide sequence ID" value="NZ_FNDU01000020.1"/>
</dbReference>
<dbReference type="Gene3D" id="3.30.200.20">
    <property type="entry name" value="Phosphorylase Kinase, domain 1"/>
    <property type="match status" value="1"/>
</dbReference>
<keyword evidence="3" id="KW-1185">Reference proteome</keyword>
<dbReference type="Pfam" id="PF01636">
    <property type="entry name" value="APH"/>
    <property type="match status" value="1"/>
</dbReference>
<dbReference type="Proteomes" id="UP000199017">
    <property type="component" value="Unassembled WGS sequence"/>
</dbReference>
<dbReference type="OrthoDB" id="2379727at2"/>
<dbReference type="STRING" id="930129.SAMN05216352_12046"/>
<keyword evidence="2" id="KW-0167">Capsid protein</keyword>
<dbReference type="PANTHER" id="PTHR39179">
    <property type="entry name" value="SPORE COAT PROTEIN I"/>
    <property type="match status" value="1"/>
</dbReference>
<reference evidence="2 3" key="1">
    <citation type="submission" date="2016-10" db="EMBL/GenBank/DDBJ databases">
        <authorList>
            <person name="de Groot N.N."/>
        </authorList>
    </citation>
    <scope>NUCLEOTIDE SEQUENCE [LARGE SCALE GENOMIC DNA]</scope>
    <source>
        <strain evidence="3">P4B,CCM 7963,CECT 7998,DSM 25260,IBRC-M 10614,KCTC 13821</strain>
    </source>
</reference>
<accession>A0A1G8QLR7</accession>
<dbReference type="EMBL" id="FNDU01000020">
    <property type="protein sequence ID" value="SDJ05315.1"/>
    <property type="molecule type" value="Genomic_DNA"/>
</dbReference>
<name>A0A1G8QLR7_9BACI</name>
<dbReference type="InterPro" id="IPR047175">
    <property type="entry name" value="CotS-like"/>
</dbReference>
<dbReference type="AlphaFoldDB" id="A0A1G8QLR7"/>
<evidence type="ECO:0000313" key="2">
    <source>
        <dbReference type="EMBL" id="SDJ05315.1"/>
    </source>
</evidence>
<dbReference type="InterPro" id="IPR011009">
    <property type="entry name" value="Kinase-like_dom_sf"/>
</dbReference>